<accession>A0A5B0WEZ3</accession>
<proteinExistence type="predicted"/>
<dbReference type="EMBL" id="VNIP01000003">
    <property type="protein sequence ID" value="KAA1184875.1"/>
    <property type="molecule type" value="Genomic_DNA"/>
</dbReference>
<reference evidence="2 3" key="1">
    <citation type="submission" date="2019-07" db="EMBL/GenBank/DDBJ databases">
        <title>The Draft Genome Sequence of Rhizobium tropici SARCC-755 Associated with Superior Nodulation on Pigeonpea (Cajanus cajan (L.) Millsp.).</title>
        <authorList>
            <person name="Bopape F.L."/>
            <person name="Hassen A.I."/>
            <person name="Swanevelder Z.H."/>
            <person name="Gwata E.T."/>
        </authorList>
    </citation>
    <scope>NUCLEOTIDE SEQUENCE [LARGE SCALE GENOMIC DNA]</scope>
    <source>
        <strain evidence="2 3">SARCC-755</strain>
    </source>
</reference>
<dbReference type="AlphaFoldDB" id="A0A5B0WEZ3"/>
<dbReference type="Proteomes" id="UP000323608">
    <property type="component" value="Unassembled WGS sequence"/>
</dbReference>
<evidence type="ECO:0000313" key="2">
    <source>
        <dbReference type="EMBL" id="KAA1184875.1"/>
    </source>
</evidence>
<gene>
    <name evidence="2" type="ORF">FP026_03465</name>
</gene>
<protein>
    <recommendedName>
        <fullName evidence="1">DUF7674 domain-containing protein</fullName>
    </recommendedName>
</protein>
<organism evidence="2 3">
    <name type="scientific">Rhizobium tropici</name>
    <dbReference type="NCBI Taxonomy" id="398"/>
    <lineage>
        <taxon>Bacteria</taxon>
        <taxon>Pseudomonadati</taxon>
        <taxon>Pseudomonadota</taxon>
        <taxon>Alphaproteobacteria</taxon>
        <taxon>Hyphomicrobiales</taxon>
        <taxon>Rhizobiaceae</taxon>
        <taxon>Rhizobium/Agrobacterium group</taxon>
        <taxon>Rhizobium</taxon>
    </lineage>
</organism>
<sequence>MSKDKTNQSSFEFDRSNMFEPLLEADPSFCGMWESFKRTYESDDDELPNYIALAELARHLVQNLETGNTNRFSAVFDVVERWHLTGDPYVKETATIGLLEDLQNTRLHRNTRPEDFLSWLQPETRIWWVKVQEFWTTGKLIR</sequence>
<dbReference type="Pfam" id="PF24722">
    <property type="entry name" value="DUF7674"/>
    <property type="match status" value="1"/>
</dbReference>
<name>A0A5B0WEZ3_RHITR</name>
<dbReference type="InterPro" id="IPR056091">
    <property type="entry name" value="DUF7674"/>
</dbReference>
<dbReference type="OrthoDB" id="8115730at2"/>
<evidence type="ECO:0000259" key="1">
    <source>
        <dbReference type="Pfam" id="PF24722"/>
    </source>
</evidence>
<evidence type="ECO:0000313" key="3">
    <source>
        <dbReference type="Proteomes" id="UP000323608"/>
    </source>
</evidence>
<comment type="caution">
    <text evidence="2">The sequence shown here is derived from an EMBL/GenBank/DDBJ whole genome shotgun (WGS) entry which is preliminary data.</text>
</comment>
<feature type="domain" description="DUF7674" evidence="1">
    <location>
        <begin position="20"/>
        <end position="135"/>
    </location>
</feature>